<accession>A0A4R0I189</accession>
<feature type="domain" description="UspA" evidence="2">
    <location>
        <begin position="4"/>
        <end position="126"/>
    </location>
</feature>
<dbReference type="CDD" id="cd00293">
    <property type="entry name" value="USP-like"/>
    <property type="match status" value="1"/>
</dbReference>
<dbReference type="PANTHER" id="PTHR46268:SF6">
    <property type="entry name" value="UNIVERSAL STRESS PROTEIN UP12"/>
    <property type="match status" value="1"/>
</dbReference>
<gene>
    <name evidence="3" type="ORF">E0H50_40930</name>
</gene>
<evidence type="ECO:0000313" key="3">
    <source>
        <dbReference type="EMBL" id="TCC16047.1"/>
    </source>
</evidence>
<evidence type="ECO:0000259" key="2">
    <source>
        <dbReference type="Pfam" id="PF00582"/>
    </source>
</evidence>
<evidence type="ECO:0000256" key="1">
    <source>
        <dbReference type="ARBA" id="ARBA00008791"/>
    </source>
</evidence>
<name>A0A4R0I189_9ACTN</name>
<dbReference type="Gene3D" id="3.40.50.620">
    <property type="entry name" value="HUPs"/>
    <property type="match status" value="2"/>
</dbReference>
<dbReference type="EMBL" id="SJKA01000030">
    <property type="protein sequence ID" value="TCC16047.1"/>
    <property type="molecule type" value="Genomic_DNA"/>
</dbReference>
<dbReference type="InterPro" id="IPR006015">
    <property type="entry name" value="Universal_stress_UspA"/>
</dbReference>
<proteinExistence type="inferred from homology"/>
<dbReference type="RefSeq" id="WP_131296562.1">
    <property type="nucleotide sequence ID" value="NZ_SJKA01000030.1"/>
</dbReference>
<protein>
    <submittedName>
        <fullName evidence="3">Universal stress protein</fullName>
    </submittedName>
</protein>
<dbReference type="Pfam" id="PF00582">
    <property type="entry name" value="Usp"/>
    <property type="match status" value="2"/>
</dbReference>
<feature type="domain" description="UspA" evidence="2">
    <location>
        <begin position="136"/>
        <end position="254"/>
    </location>
</feature>
<dbReference type="InterPro" id="IPR006016">
    <property type="entry name" value="UspA"/>
</dbReference>
<comment type="similarity">
    <text evidence="1">Belongs to the universal stress protein A family.</text>
</comment>
<sequence>MKHRPVVVGIDGSPAADAAIKWGTTEAAALRSPLHLVYAVTAGNPPSQAGEVVYKAVAQARGLKPGITIDSRIEAGSPSAALVKASGSAAVVVIGSRGLGVMIGALVGSTGLDLAANARCPVVVVRPDLSSMAGTRVVIGYDGSPAGDSALDFGIEHARRHDLAVRVVAAQPTGTELHRITEEELREAVHARGAQEAELIHITGHPAEHLLRLSSDAALIVLGARGRGGFAGMLIGSVSQTVLHHADCPVAIIPAAAIGG</sequence>
<dbReference type="OrthoDB" id="5179911at2"/>
<dbReference type="PANTHER" id="PTHR46268">
    <property type="entry name" value="STRESS RESPONSE PROTEIN NHAX"/>
    <property type="match status" value="1"/>
</dbReference>
<evidence type="ECO:0000313" key="4">
    <source>
        <dbReference type="Proteomes" id="UP000292695"/>
    </source>
</evidence>
<dbReference type="AlphaFoldDB" id="A0A4R0I189"/>
<dbReference type="PRINTS" id="PR01438">
    <property type="entry name" value="UNVRSLSTRESS"/>
</dbReference>
<dbReference type="Proteomes" id="UP000292695">
    <property type="component" value="Unassembled WGS sequence"/>
</dbReference>
<dbReference type="InterPro" id="IPR014729">
    <property type="entry name" value="Rossmann-like_a/b/a_fold"/>
</dbReference>
<comment type="caution">
    <text evidence="3">The sequence shown here is derived from an EMBL/GenBank/DDBJ whole genome shotgun (WGS) entry which is preliminary data.</text>
</comment>
<organism evidence="3 4">
    <name type="scientific">Kribbella sindirgiensis</name>
    <dbReference type="NCBI Taxonomy" id="1124744"/>
    <lineage>
        <taxon>Bacteria</taxon>
        <taxon>Bacillati</taxon>
        <taxon>Actinomycetota</taxon>
        <taxon>Actinomycetes</taxon>
        <taxon>Propionibacteriales</taxon>
        <taxon>Kribbellaceae</taxon>
        <taxon>Kribbella</taxon>
    </lineage>
</organism>
<dbReference type="SUPFAM" id="SSF52402">
    <property type="entry name" value="Adenine nucleotide alpha hydrolases-like"/>
    <property type="match status" value="2"/>
</dbReference>
<reference evidence="3 4" key="1">
    <citation type="submission" date="2019-02" db="EMBL/GenBank/DDBJ databases">
        <title>Kribbella capetownensis sp. nov. and Kribbella speibonae sp. nov., isolated from soil.</title>
        <authorList>
            <person name="Curtis S.M."/>
            <person name="Norton I."/>
            <person name="Everest G.J."/>
            <person name="Meyers P.R."/>
        </authorList>
    </citation>
    <scope>NUCLEOTIDE SEQUENCE [LARGE SCALE GENOMIC DNA]</scope>
    <source>
        <strain evidence="3 4">DSM 27082</strain>
    </source>
</reference>
<keyword evidence="4" id="KW-1185">Reference proteome</keyword>